<dbReference type="InterPro" id="IPR011059">
    <property type="entry name" value="Metal-dep_hydrolase_composite"/>
</dbReference>
<dbReference type="Gene3D" id="3.20.20.140">
    <property type="entry name" value="Metal-dependent hydrolases"/>
    <property type="match status" value="1"/>
</dbReference>
<reference evidence="3 4" key="1">
    <citation type="submission" date="2019-02" db="EMBL/GenBank/DDBJ databases">
        <title>Pedobacter sp. RP-3-21 sp. nov., isolated from Arctic soil.</title>
        <authorList>
            <person name="Dahal R.H."/>
        </authorList>
    </citation>
    <scope>NUCLEOTIDE SEQUENCE [LARGE SCALE GENOMIC DNA]</scope>
    <source>
        <strain evidence="3 4">RP-3-21</strain>
    </source>
</reference>
<evidence type="ECO:0000313" key="4">
    <source>
        <dbReference type="Proteomes" id="UP000293925"/>
    </source>
</evidence>
<dbReference type="Gene3D" id="2.30.40.10">
    <property type="entry name" value="Urease, subunit C, domain 1"/>
    <property type="match status" value="1"/>
</dbReference>
<feature type="domain" description="Amidohydrolase 3" evidence="2">
    <location>
        <begin position="75"/>
        <end position="568"/>
    </location>
</feature>
<dbReference type="Proteomes" id="UP000293925">
    <property type="component" value="Unassembled WGS sequence"/>
</dbReference>
<dbReference type="RefSeq" id="WP_131527827.1">
    <property type="nucleotide sequence ID" value="NZ_SJSO01000003.1"/>
</dbReference>
<dbReference type="InterPro" id="IPR013108">
    <property type="entry name" value="Amidohydro_3"/>
</dbReference>
<evidence type="ECO:0000259" key="2">
    <source>
        <dbReference type="Pfam" id="PF07969"/>
    </source>
</evidence>
<gene>
    <name evidence="3" type="ORF">EZ456_04800</name>
</gene>
<dbReference type="InterPro" id="IPR033932">
    <property type="entry name" value="YtcJ-like"/>
</dbReference>
<dbReference type="AlphaFoldDB" id="A0A4R0Q9V1"/>
<keyword evidence="1" id="KW-0732">Signal</keyword>
<dbReference type="Gene3D" id="3.10.310.70">
    <property type="match status" value="1"/>
</dbReference>
<dbReference type="PANTHER" id="PTHR22642:SF21">
    <property type="entry name" value="PERIPLASMIC PROTEIN"/>
    <property type="match status" value="1"/>
</dbReference>
<dbReference type="EMBL" id="SJSO01000003">
    <property type="protein sequence ID" value="TCD28704.1"/>
    <property type="molecule type" value="Genomic_DNA"/>
</dbReference>
<dbReference type="OrthoDB" id="9767366at2"/>
<evidence type="ECO:0000256" key="1">
    <source>
        <dbReference type="SAM" id="SignalP"/>
    </source>
</evidence>
<dbReference type="SUPFAM" id="SSF51338">
    <property type="entry name" value="Composite domain of metallo-dependent hydrolases"/>
    <property type="match status" value="1"/>
</dbReference>
<accession>A0A4R0Q9V1</accession>
<evidence type="ECO:0000313" key="3">
    <source>
        <dbReference type="EMBL" id="TCD28704.1"/>
    </source>
</evidence>
<comment type="caution">
    <text evidence="3">The sequence shown here is derived from an EMBL/GenBank/DDBJ whole genome shotgun (WGS) entry which is preliminary data.</text>
</comment>
<feature type="chain" id="PRO_5020417994" evidence="1">
    <location>
        <begin position="20"/>
        <end position="600"/>
    </location>
</feature>
<proteinExistence type="predicted"/>
<dbReference type="PANTHER" id="PTHR22642">
    <property type="entry name" value="IMIDAZOLONEPROPIONASE"/>
    <property type="match status" value="1"/>
</dbReference>
<dbReference type="GO" id="GO:0016810">
    <property type="term" value="F:hydrolase activity, acting on carbon-nitrogen (but not peptide) bonds"/>
    <property type="evidence" value="ECO:0007669"/>
    <property type="project" value="InterPro"/>
</dbReference>
<name>A0A4R0Q9V1_9SPHI</name>
<dbReference type="CDD" id="cd01300">
    <property type="entry name" value="YtcJ_like"/>
    <property type="match status" value="1"/>
</dbReference>
<keyword evidence="4" id="KW-1185">Reference proteome</keyword>
<organism evidence="3 4">
    <name type="scientific">Pedobacter psychrodurus</name>
    <dbReference type="NCBI Taxonomy" id="2530456"/>
    <lineage>
        <taxon>Bacteria</taxon>
        <taxon>Pseudomonadati</taxon>
        <taxon>Bacteroidota</taxon>
        <taxon>Sphingobacteriia</taxon>
        <taxon>Sphingobacteriales</taxon>
        <taxon>Sphingobacteriaceae</taxon>
        <taxon>Pedobacter</taxon>
    </lineage>
</organism>
<protein>
    <submittedName>
        <fullName evidence="3">Amidohydrolase</fullName>
    </submittedName>
</protein>
<feature type="signal peptide" evidence="1">
    <location>
        <begin position="1"/>
        <end position="19"/>
    </location>
</feature>
<sequence length="600" mass="67379">MKKTFVLLATTMISLGLYAQSNVPIIGADLIVHHAKITTQTAAQPVASAIAVKGGRIYAVGNDAEILALKDVHTKIIDADGKRLIPGLEDAHIHPLNERNFNYKVRWDGVPTLKRALEMLTEQAKRTPEGQWVKVTGGWSPYQFAENRQPTIDELNKAVSDRPLYIQYAYNRGYLNKLAMKVLGVGTSKFPDLPETELEKDKKGNYTGVITGYTFTFLTLDAMLPMPTPEEEVSSLVHVIHDLNRFGLTSVLDATSIIGYPEGHKPLQTLVRENRLNIRFPFVDLGWDQSSNEPFVETLLKRITKLAPVSPGQNLHPTMEHGYEYEGMGEALRAEIHDHENFDKPTYIIPKDRMMEYAEKDVRKLIEKRIPFRMHVTYNENLNPFLDAFERVVRTTPLDGMRWSVEHAETITPENIERVKKLGGGIALDNKMALHGDAFVKTHGIEKALYTPRLRDLVNSGIPLSLTTDAFRVSPANPWLAISWAVTGKSVSGATVLAKDNRLTRYEALKLYTTGAAWFENEEHEKGRIAPGNLADFVLLSKDYFTVSDDEIKSISSVLTVVNGKVVFGLDQYSNLAPKLPEPIPSWSPIKYFGGYHWDK</sequence>
<dbReference type="SUPFAM" id="SSF51556">
    <property type="entry name" value="Metallo-dependent hydrolases"/>
    <property type="match status" value="1"/>
</dbReference>
<dbReference type="Pfam" id="PF07969">
    <property type="entry name" value="Amidohydro_3"/>
    <property type="match status" value="1"/>
</dbReference>
<dbReference type="InterPro" id="IPR032466">
    <property type="entry name" value="Metal_Hydrolase"/>
</dbReference>
<keyword evidence="3" id="KW-0378">Hydrolase</keyword>